<dbReference type="SFLD" id="SFLDG01150">
    <property type="entry name" value="Main.1:_Beta-like"/>
    <property type="match status" value="1"/>
</dbReference>
<dbReference type="RefSeq" id="WP_343859368.1">
    <property type="nucleotide sequence ID" value="NZ_BAAAFD010000005.1"/>
</dbReference>
<dbReference type="Pfam" id="PF00043">
    <property type="entry name" value="GST_C"/>
    <property type="match status" value="1"/>
</dbReference>
<dbReference type="CDD" id="cd03046">
    <property type="entry name" value="GST_N_GTT1_like"/>
    <property type="match status" value="1"/>
</dbReference>
<comment type="similarity">
    <text evidence="1">Belongs to the GST superfamily.</text>
</comment>
<keyword evidence="5" id="KW-1185">Reference proteome</keyword>
<dbReference type="CDD" id="cd03207">
    <property type="entry name" value="GST_C_8"/>
    <property type="match status" value="1"/>
</dbReference>
<dbReference type="PANTHER" id="PTHR44051">
    <property type="entry name" value="GLUTATHIONE S-TRANSFERASE-RELATED"/>
    <property type="match status" value="1"/>
</dbReference>
<dbReference type="SUPFAM" id="SSF52833">
    <property type="entry name" value="Thioredoxin-like"/>
    <property type="match status" value="1"/>
</dbReference>
<dbReference type="Gene3D" id="1.20.1050.10">
    <property type="match status" value="1"/>
</dbReference>
<evidence type="ECO:0000313" key="5">
    <source>
        <dbReference type="Proteomes" id="UP001500359"/>
    </source>
</evidence>
<dbReference type="PANTHER" id="PTHR44051:SF21">
    <property type="entry name" value="GLUTATHIONE S-TRANSFERASE FAMILY PROTEIN"/>
    <property type="match status" value="1"/>
</dbReference>
<dbReference type="PROSITE" id="PS50405">
    <property type="entry name" value="GST_CTER"/>
    <property type="match status" value="1"/>
</dbReference>
<evidence type="ECO:0000256" key="1">
    <source>
        <dbReference type="RuleBase" id="RU003494"/>
    </source>
</evidence>
<sequence length="210" mass="23608">MNSSTKITLYHAPNTRSTGVLTLLQELDVDYDIHLLRFATNDHKSAEYLAINPMGKVPAIKHGDAVVTEQVAIYLYLADLYQDKGLAPALDDPRRGEYLRWMVFYGSCFEPAIIDKSSQVLHSSKTACPYGDFDTMLNTVLGQLKKHDYIAGDKFTAADILWGSSLGWIMQFKLVDETPELLAYVKRITGRESFAKSNKIDQDYTADDDV</sequence>
<gene>
    <name evidence="4" type="ORF">GCM10009114_19770</name>
</gene>
<dbReference type="Pfam" id="PF02798">
    <property type="entry name" value="GST_N"/>
    <property type="match status" value="1"/>
</dbReference>
<dbReference type="InterPro" id="IPR040079">
    <property type="entry name" value="Glutathione_S-Trfase"/>
</dbReference>
<evidence type="ECO:0000259" key="3">
    <source>
        <dbReference type="PROSITE" id="PS50405"/>
    </source>
</evidence>
<feature type="domain" description="GST C-terminal" evidence="3">
    <location>
        <begin position="64"/>
        <end position="207"/>
    </location>
</feature>
<feature type="domain" description="GST N-terminal" evidence="2">
    <location>
        <begin position="4"/>
        <end position="85"/>
    </location>
</feature>
<dbReference type="Proteomes" id="UP001500359">
    <property type="component" value="Unassembled WGS sequence"/>
</dbReference>
<comment type="caution">
    <text evidence="4">The sequence shown here is derived from an EMBL/GenBank/DDBJ whole genome shotgun (WGS) entry which is preliminary data.</text>
</comment>
<reference evidence="4 5" key="1">
    <citation type="journal article" date="2019" name="Int. J. Syst. Evol. Microbiol.">
        <title>The Global Catalogue of Microorganisms (GCM) 10K type strain sequencing project: providing services to taxonomists for standard genome sequencing and annotation.</title>
        <authorList>
            <consortium name="The Broad Institute Genomics Platform"/>
            <consortium name="The Broad Institute Genome Sequencing Center for Infectious Disease"/>
            <person name="Wu L."/>
            <person name="Ma J."/>
        </authorList>
    </citation>
    <scope>NUCLEOTIDE SEQUENCE [LARGE SCALE GENOMIC DNA]</scope>
    <source>
        <strain evidence="4 5">JCM 15896</strain>
    </source>
</reference>
<evidence type="ECO:0000259" key="2">
    <source>
        <dbReference type="PROSITE" id="PS50404"/>
    </source>
</evidence>
<protein>
    <submittedName>
        <fullName evidence="4">Glutathione S-transferase family protein</fullName>
    </submittedName>
</protein>
<dbReference type="InterPro" id="IPR010987">
    <property type="entry name" value="Glutathione-S-Trfase_C-like"/>
</dbReference>
<dbReference type="SFLD" id="SFLDS00019">
    <property type="entry name" value="Glutathione_Transferase_(cytos"/>
    <property type="match status" value="1"/>
</dbReference>
<organism evidence="4 5">
    <name type="scientific">Aliiglaciecola litoralis</name>
    <dbReference type="NCBI Taxonomy" id="582857"/>
    <lineage>
        <taxon>Bacteria</taxon>
        <taxon>Pseudomonadati</taxon>
        <taxon>Pseudomonadota</taxon>
        <taxon>Gammaproteobacteria</taxon>
        <taxon>Alteromonadales</taxon>
        <taxon>Alteromonadaceae</taxon>
        <taxon>Aliiglaciecola</taxon>
    </lineage>
</organism>
<dbReference type="EMBL" id="BAAAFD010000005">
    <property type="protein sequence ID" value="GAA0856730.1"/>
    <property type="molecule type" value="Genomic_DNA"/>
</dbReference>
<dbReference type="PROSITE" id="PS50404">
    <property type="entry name" value="GST_NTER"/>
    <property type="match status" value="1"/>
</dbReference>
<dbReference type="SUPFAM" id="SSF47616">
    <property type="entry name" value="GST C-terminal domain-like"/>
    <property type="match status" value="1"/>
</dbReference>
<dbReference type="InterPro" id="IPR004045">
    <property type="entry name" value="Glutathione_S-Trfase_N"/>
</dbReference>
<name>A0ABN1LJ49_9ALTE</name>
<dbReference type="InterPro" id="IPR004046">
    <property type="entry name" value="GST_C"/>
</dbReference>
<evidence type="ECO:0000313" key="4">
    <source>
        <dbReference type="EMBL" id="GAA0856730.1"/>
    </source>
</evidence>
<dbReference type="SFLD" id="SFLDG00358">
    <property type="entry name" value="Main_(cytGST)"/>
    <property type="match status" value="1"/>
</dbReference>
<dbReference type="Gene3D" id="3.40.30.10">
    <property type="entry name" value="Glutaredoxin"/>
    <property type="match status" value="1"/>
</dbReference>
<proteinExistence type="inferred from homology"/>
<accession>A0ABN1LJ49</accession>
<dbReference type="InterPro" id="IPR036249">
    <property type="entry name" value="Thioredoxin-like_sf"/>
</dbReference>
<dbReference type="InterPro" id="IPR036282">
    <property type="entry name" value="Glutathione-S-Trfase_C_sf"/>
</dbReference>